<keyword evidence="6" id="KW-0680">Restriction system</keyword>
<protein>
    <recommendedName>
        <fullName evidence="2">site-specific DNA-methyltransferase (adenine-specific)</fullName>
        <ecNumber evidence="2">2.1.1.72</ecNumber>
    </recommendedName>
</protein>
<dbReference type="GO" id="GO:0009307">
    <property type="term" value="P:DNA restriction-modification system"/>
    <property type="evidence" value="ECO:0007669"/>
    <property type="project" value="UniProtKB-KW"/>
</dbReference>
<dbReference type="InterPro" id="IPR022749">
    <property type="entry name" value="D12N6_MeTrfase_N"/>
</dbReference>
<name>Q2KZB8_BORA1</name>
<evidence type="ECO:0000256" key="3">
    <source>
        <dbReference type="ARBA" id="ARBA00022603"/>
    </source>
</evidence>
<keyword evidence="11" id="KW-1185">Reference proteome</keyword>
<dbReference type="STRING" id="360910.BAV0387"/>
<feature type="domain" description="N6 adenine-specific DNA methyltransferase N-terminal" evidence="9">
    <location>
        <begin position="6"/>
        <end position="150"/>
    </location>
</feature>
<dbReference type="PROSITE" id="PS00092">
    <property type="entry name" value="N6_MTASE"/>
    <property type="match status" value="1"/>
</dbReference>
<dbReference type="GO" id="GO:0009007">
    <property type="term" value="F:site-specific DNA-methyltransferase (adenine-specific) activity"/>
    <property type="evidence" value="ECO:0007669"/>
    <property type="project" value="UniProtKB-EC"/>
</dbReference>
<dbReference type="NCBIfam" id="TIGR00497">
    <property type="entry name" value="hsdM"/>
    <property type="match status" value="1"/>
</dbReference>
<comment type="similarity">
    <text evidence="1">Belongs to the N(4)/N(6)-methyltransferase family.</text>
</comment>
<dbReference type="AlphaFoldDB" id="Q2KZB8"/>
<evidence type="ECO:0000256" key="6">
    <source>
        <dbReference type="ARBA" id="ARBA00022747"/>
    </source>
</evidence>
<dbReference type="HOGENOM" id="CLU_013049_6_1_4"/>
<gene>
    <name evidence="10" type="ordered locus">BAV0387</name>
</gene>
<dbReference type="InterPro" id="IPR029063">
    <property type="entry name" value="SAM-dependent_MTases_sf"/>
</dbReference>
<dbReference type="InterPro" id="IPR051537">
    <property type="entry name" value="DNA_Adenine_Mtase"/>
</dbReference>
<evidence type="ECO:0000256" key="5">
    <source>
        <dbReference type="ARBA" id="ARBA00022691"/>
    </source>
</evidence>
<dbReference type="Gene3D" id="1.20.1260.30">
    <property type="match status" value="1"/>
</dbReference>
<dbReference type="EMBL" id="AM167904">
    <property type="protein sequence ID" value="CAJ47989.1"/>
    <property type="molecule type" value="Genomic_DNA"/>
</dbReference>
<evidence type="ECO:0000256" key="4">
    <source>
        <dbReference type="ARBA" id="ARBA00022679"/>
    </source>
</evidence>
<evidence type="ECO:0000256" key="7">
    <source>
        <dbReference type="ARBA" id="ARBA00047942"/>
    </source>
</evidence>
<dbReference type="GO" id="GO:0032259">
    <property type="term" value="P:methylation"/>
    <property type="evidence" value="ECO:0007669"/>
    <property type="project" value="UniProtKB-KW"/>
</dbReference>
<keyword evidence="5" id="KW-0949">S-adenosyl-L-methionine</keyword>
<dbReference type="PANTHER" id="PTHR42933:SF1">
    <property type="entry name" value="SITE-SPECIFIC DNA-METHYLTRANSFERASE (ADENINE-SPECIFIC)"/>
    <property type="match status" value="1"/>
</dbReference>
<evidence type="ECO:0000259" key="8">
    <source>
        <dbReference type="Pfam" id="PF02384"/>
    </source>
</evidence>
<dbReference type="EC" id="2.1.1.72" evidence="2"/>
<accession>Q2KZB8</accession>
<dbReference type="PRINTS" id="PR00507">
    <property type="entry name" value="N12N6MTFRASE"/>
</dbReference>
<evidence type="ECO:0000256" key="1">
    <source>
        <dbReference type="ARBA" id="ARBA00006594"/>
    </source>
</evidence>
<dbReference type="Gene3D" id="3.40.50.150">
    <property type="entry name" value="Vaccinia Virus protein VP39"/>
    <property type="match status" value="1"/>
</dbReference>
<dbReference type="eggNOG" id="COG0286">
    <property type="taxonomic scope" value="Bacteria"/>
</dbReference>
<dbReference type="InterPro" id="IPR038333">
    <property type="entry name" value="T1MK-like_N_sf"/>
</dbReference>
<comment type="catalytic activity">
    <reaction evidence="7">
        <text>a 2'-deoxyadenosine in DNA + S-adenosyl-L-methionine = an N(6)-methyl-2'-deoxyadenosine in DNA + S-adenosyl-L-homocysteine + H(+)</text>
        <dbReference type="Rhea" id="RHEA:15197"/>
        <dbReference type="Rhea" id="RHEA-COMP:12418"/>
        <dbReference type="Rhea" id="RHEA-COMP:12419"/>
        <dbReference type="ChEBI" id="CHEBI:15378"/>
        <dbReference type="ChEBI" id="CHEBI:57856"/>
        <dbReference type="ChEBI" id="CHEBI:59789"/>
        <dbReference type="ChEBI" id="CHEBI:90615"/>
        <dbReference type="ChEBI" id="CHEBI:90616"/>
        <dbReference type="EC" id="2.1.1.72"/>
    </reaction>
</comment>
<proteinExistence type="inferred from homology"/>
<dbReference type="SUPFAM" id="SSF53335">
    <property type="entry name" value="S-adenosyl-L-methionine-dependent methyltransferases"/>
    <property type="match status" value="1"/>
</dbReference>
<evidence type="ECO:0000256" key="2">
    <source>
        <dbReference type="ARBA" id="ARBA00011900"/>
    </source>
</evidence>
<dbReference type="InterPro" id="IPR003356">
    <property type="entry name" value="DNA_methylase_A-5"/>
</dbReference>
<sequence length="924" mass="103710">VNKQQLAAKIWESANQMRSKIEANEYKDYILGFIFYKYLSDRLVAFASAEDFTDEDFSAVTEEDTETVEHFKSNLGYFIAHKHLFSTWLDQTSDFTVGDVREALSAFSRLIHPNHKRLFEGIFKTLETGLSKLGDTAAKQTKAIGDLLQLIKDIPMDGKQGYDVLGFIYEYLIGMFAASAGKKAGEFYTPHEVSVLMSEVIAHHLKDRETIQIYDSTSGSGSLLLNIGQAIAKHMGDKDSIKYYAQELKENTYNLTRMNLVMRGILPGNIVTRNADTLEDDWPYFDEQDPVNSYNPLYLDAVVSNPPYSQKWDPLHKDADPRYARFGLAPKSKADYAFLLHDLYHLKPNGIMAIVLPHGVLFRGGEEGVIRKQLIENDHLETIIGLPSNIFFGTGIPTVILVLRQKRESSDVLFVDASKGFAKEGKNNKLRACDIKKITDVVIARATVPGFSRLVPKTELQGEANDYNLNIPRYVDSSEPPESWDLYTSMFGGIPLSELDALSDFWKAFPNLRTALFAVDGTPYAQPKADDLAEAVRQHPEVKQFSQSFTRAFDGFKPWLHTELIGKMLTLQVPRQEALICEELFARLAKVGTVPLIDKYRAYQVLDDHWQPIAVDLEVLQTEGFGAARVVDPNFVVKKKDGKEVEVQEGWKGRILPFELVQKTHFSAELLTLHQSGSRLDEISATLAEIIESLSEADGEYSVLNSSNDKFALAEVKNELKDQLGDIVTDEIKTLQAYLGLVATSASKQDKLAFIAKHNEVNWAQIHTNKDGTFGKSKVEARIVELQSEVDFPDDTFAAKLIKALALLDEEKELKDLQRERAAALHQKTKSTIESLTDRQVHELLASKWIAPMVDELHRLPGLVMDGLIGKLETLVEKYRITYADNARDIQQAEDALVSMLGELDGGEFDLKGIEELKTLLAGN</sequence>
<dbReference type="GO" id="GO:0008170">
    <property type="term" value="F:N-methyltransferase activity"/>
    <property type="evidence" value="ECO:0007669"/>
    <property type="project" value="InterPro"/>
</dbReference>
<dbReference type="InterPro" id="IPR002052">
    <property type="entry name" value="DNA_methylase_N6_adenine_CS"/>
</dbReference>
<dbReference type="KEGG" id="bav:BAV0387"/>
<feature type="non-terminal residue" evidence="10">
    <location>
        <position position="1"/>
    </location>
</feature>
<evidence type="ECO:0000313" key="11">
    <source>
        <dbReference type="Proteomes" id="UP000001977"/>
    </source>
</evidence>
<keyword evidence="3" id="KW-0489">Methyltransferase</keyword>
<organism evidence="10 11">
    <name type="scientific">Bordetella avium (strain 197N)</name>
    <dbReference type="NCBI Taxonomy" id="360910"/>
    <lineage>
        <taxon>Bacteria</taxon>
        <taxon>Pseudomonadati</taxon>
        <taxon>Pseudomonadota</taxon>
        <taxon>Betaproteobacteria</taxon>
        <taxon>Burkholderiales</taxon>
        <taxon>Alcaligenaceae</taxon>
        <taxon>Bordetella</taxon>
    </lineage>
</organism>
<evidence type="ECO:0000313" key="10">
    <source>
        <dbReference type="EMBL" id="CAJ47989.1"/>
    </source>
</evidence>
<feature type="domain" description="DNA methylase adenine-specific" evidence="8">
    <location>
        <begin position="162"/>
        <end position="479"/>
    </location>
</feature>
<evidence type="ECO:0000259" key="9">
    <source>
        <dbReference type="Pfam" id="PF12161"/>
    </source>
</evidence>
<dbReference type="GO" id="GO:0003677">
    <property type="term" value="F:DNA binding"/>
    <property type="evidence" value="ECO:0007669"/>
    <property type="project" value="InterPro"/>
</dbReference>
<dbReference type="InterPro" id="IPR004546">
    <property type="entry name" value="Restrct_endonuc_T1M"/>
</dbReference>
<keyword evidence="4" id="KW-0808">Transferase</keyword>
<dbReference type="Pfam" id="PF02384">
    <property type="entry name" value="N6_Mtase"/>
    <property type="match status" value="1"/>
</dbReference>
<dbReference type="Proteomes" id="UP000001977">
    <property type="component" value="Chromosome"/>
</dbReference>
<reference evidence="10 11" key="1">
    <citation type="journal article" date="2006" name="J. Bacteriol.">
        <title>Comparison of the genome sequence of the poultry pathogen Bordetella avium with those of B. bronchiseptica, B. pertussis, and B. parapertussis reveals extensive diversity in surface structures associated with host interaction.</title>
        <authorList>
            <person name="Sebaihia M."/>
            <person name="Preston A."/>
            <person name="Maskell D.J."/>
            <person name="Kuzmiak H."/>
            <person name="Connell T.D."/>
            <person name="King N.D."/>
            <person name="Orndorff P.E."/>
            <person name="Miyamoto D.M."/>
            <person name="Thomson N.R."/>
            <person name="Harris D."/>
            <person name="Goble A."/>
            <person name="Lord A."/>
            <person name="Murphy L."/>
            <person name="Quail M.A."/>
            <person name="Rutter S."/>
            <person name="Squares R."/>
            <person name="Squares S."/>
            <person name="Woodward J."/>
            <person name="Parkhill J."/>
            <person name="Temple L.M."/>
        </authorList>
    </citation>
    <scope>NUCLEOTIDE SEQUENCE [LARGE SCALE GENOMIC DNA]</scope>
    <source>
        <strain evidence="10 11">197N</strain>
    </source>
</reference>
<dbReference type="Pfam" id="PF12161">
    <property type="entry name" value="HsdM_N"/>
    <property type="match status" value="1"/>
</dbReference>
<dbReference type="REBASE" id="14417">
    <property type="entry name" value="M.Bav197ORF387P"/>
</dbReference>
<dbReference type="PANTHER" id="PTHR42933">
    <property type="entry name" value="SLR6095 PROTEIN"/>
    <property type="match status" value="1"/>
</dbReference>
<dbReference type="eggNOG" id="COG1766">
    <property type="taxonomic scope" value="Bacteria"/>
</dbReference>